<dbReference type="EMBL" id="JAGSOY010000028">
    <property type="protein sequence ID" value="MBU2711991.1"/>
    <property type="molecule type" value="Genomic_DNA"/>
</dbReference>
<keyword evidence="1" id="KW-1133">Transmembrane helix</keyword>
<keyword evidence="1" id="KW-0812">Transmembrane</keyword>
<dbReference type="Proteomes" id="UP000690515">
    <property type="component" value="Unassembled WGS sequence"/>
</dbReference>
<feature type="transmembrane region" description="Helical" evidence="1">
    <location>
        <begin position="128"/>
        <end position="149"/>
    </location>
</feature>
<sequence>MFQLKFISLVLFIIGFISLQNYYQINSVFTTGEHVYGQVNKLYSDHFNQPCYYNCNNQTKQLHTRYWVQYQYHVNGRRYIRDTQLAYLPYQQVVEGDYIDVIFDKYHPANSYLNNELLVSSLPHQKSLGFFLISPLIIILLFEIFQGWLKIHRYHHRPHITA</sequence>
<organism evidence="2 3">
    <name type="scientific">Zooshikella harenae</name>
    <dbReference type="NCBI Taxonomy" id="2827238"/>
    <lineage>
        <taxon>Bacteria</taxon>
        <taxon>Pseudomonadati</taxon>
        <taxon>Pseudomonadota</taxon>
        <taxon>Gammaproteobacteria</taxon>
        <taxon>Oceanospirillales</taxon>
        <taxon>Zooshikellaceae</taxon>
        <taxon>Zooshikella</taxon>
    </lineage>
</organism>
<evidence type="ECO:0000313" key="2">
    <source>
        <dbReference type="EMBL" id="MBU2711991.1"/>
    </source>
</evidence>
<dbReference type="RefSeq" id="WP_215820146.1">
    <property type="nucleotide sequence ID" value="NZ_JAGSOY010000028.1"/>
</dbReference>
<comment type="caution">
    <text evidence="2">The sequence shown here is derived from an EMBL/GenBank/DDBJ whole genome shotgun (WGS) entry which is preliminary data.</text>
</comment>
<gene>
    <name evidence="2" type="ORF">KCG35_13050</name>
</gene>
<keyword evidence="1" id="KW-0472">Membrane</keyword>
<evidence type="ECO:0008006" key="4">
    <source>
        <dbReference type="Google" id="ProtNLM"/>
    </source>
</evidence>
<proteinExistence type="predicted"/>
<evidence type="ECO:0000313" key="3">
    <source>
        <dbReference type="Proteomes" id="UP000690515"/>
    </source>
</evidence>
<reference evidence="2 3" key="1">
    <citation type="submission" date="2021-04" db="EMBL/GenBank/DDBJ databases">
        <authorList>
            <person name="Pira H."/>
            <person name="Risdian C."/>
            <person name="Wink J."/>
        </authorList>
    </citation>
    <scope>NUCLEOTIDE SEQUENCE [LARGE SCALE GENOMIC DNA]</scope>
    <source>
        <strain evidence="2 3">WH53</strain>
    </source>
</reference>
<feature type="transmembrane region" description="Helical" evidence="1">
    <location>
        <begin position="7"/>
        <end position="25"/>
    </location>
</feature>
<accession>A0ABS5ZFD5</accession>
<evidence type="ECO:0000256" key="1">
    <source>
        <dbReference type="SAM" id="Phobius"/>
    </source>
</evidence>
<name>A0ABS5ZFD5_9GAMM</name>
<protein>
    <recommendedName>
        <fullName evidence="4">DUF3592 domain-containing protein</fullName>
    </recommendedName>
</protein>
<keyword evidence="3" id="KW-1185">Reference proteome</keyword>